<evidence type="ECO:0000256" key="4">
    <source>
        <dbReference type="PROSITE-ProRule" id="PRU00169"/>
    </source>
</evidence>
<dbReference type="RefSeq" id="WP_084070725.1">
    <property type="nucleotide sequence ID" value="NZ_FWXY01000019.1"/>
</dbReference>
<dbReference type="CDD" id="cd00082">
    <property type="entry name" value="HisKA"/>
    <property type="match status" value="1"/>
</dbReference>
<dbReference type="Pfam" id="PF00512">
    <property type="entry name" value="HisKA"/>
    <property type="match status" value="1"/>
</dbReference>
<keyword evidence="11" id="KW-1185">Reference proteome</keyword>
<protein>
    <recommendedName>
        <fullName evidence="2">histidine kinase</fullName>
        <ecNumber evidence="2">2.7.13.3</ecNumber>
    </recommendedName>
</protein>
<dbReference type="OrthoDB" id="5341439at2"/>
<dbReference type="InterPro" id="IPR036890">
    <property type="entry name" value="HATPase_C_sf"/>
</dbReference>
<evidence type="ECO:0000259" key="8">
    <source>
        <dbReference type="PROSITE" id="PS50112"/>
    </source>
</evidence>
<dbReference type="SMART" id="SM00091">
    <property type="entry name" value="PAS"/>
    <property type="match status" value="2"/>
</dbReference>
<reference evidence="10 11" key="1">
    <citation type="submission" date="2017-04" db="EMBL/GenBank/DDBJ databases">
        <authorList>
            <person name="Afonso C.L."/>
            <person name="Miller P.J."/>
            <person name="Scott M.A."/>
            <person name="Spackman E."/>
            <person name="Goraichik I."/>
            <person name="Dimitrov K.M."/>
            <person name="Suarez D.L."/>
            <person name="Swayne D.E."/>
        </authorList>
    </citation>
    <scope>NUCLEOTIDE SEQUENCE [LARGE SCALE GENOMIC DNA]</scope>
    <source>
        <strain evidence="10 11">DSM 3385</strain>
    </source>
</reference>
<evidence type="ECO:0000259" key="9">
    <source>
        <dbReference type="PROSITE" id="PS50113"/>
    </source>
</evidence>
<dbReference type="SMART" id="SM00448">
    <property type="entry name" value="REC"/>
    <property type="match status" value="1"/>
</dbReference>
<dbReference type="Gene3D" id="3.30.565.10">
    <property type="entry name" value="Histidine kinase-like ATPase, C-terminal domain"/>
    <property type="match status" value="1"/>
</dbReference>
<comment type="catalytic activity">
    <reaction evidence="1">
        <text>ATP + protein L-histidine = ADP + protein N-phospho-L-histidine.</text>
        <dbReference type="EC" id="2.7.13.3"/>
    </reaction>
</comment>
<dbReference type="Pfam" id="PF13188">
    <property type="entry name" value="PAS_8"/>
    <property type="match status" value="2"/>
</dbReference>
<keyword evidence="5" id="KW-1133">Transmembrane helix</keyword>
<dbReference type="SUPFAM" id="SSF52172">
    <property type="entry name" value="CheY-like"/>
    <property type="match status" value="1"/>
</dbReference>
<dbReference type="Proteomes" id="UP000192418">
    <property type="component" value="Unassembled WGS sequence"/>
</dbReference>
<dbReference type="Pfam" id="PF00072">
    <property type="entry name" value="Response_reg"/>
    <property type="match status" value="1"/>
</dbReference>
<keyword evidence="3 4" id="KW-0597">Phosphoprotein</keyword>
<feature type="domain" description="PAS" evidence="8">
    <location>
        <begin position="512"/>
        <end position="554"/>
    </location>
</feature>
<keyword evidence="5" id="KW-0812">Transmembrane</keyword>
<dbReference type="SMART" id="SM00388">
    <property type="entry name" value="HisKA"/>
    <property type="match status" value="1"/>
</dbReference>
<sequence length="1007" mass="114046">MIKNKVILLSIFLILFFLTVLPCTAVTKKKILILYSLQPRMPAYEILDQNFRNLQLPEDTQVEYFTEYLEQSRFKDETSIKKQADLINHRYKINKPDIVIAVMSPALNFIQNYCKKTFNNTPIVYALIDEKVDFKKLKFKTTGVNLQIDLIKTLKAALAIQPETRDVYVVAGRSGVGRSWEIKAKENFQKLSDEINFHYLSDLPMDEVLTKVGNLPPQAIVLYLLLLKDASGKSFVPRDVLSAISQSSSVPVYGIWSTYVGYGIIGGHLCSSDLLGKNVNKMVIRILNGKNIHEVHPISLGPSIHMYDWKQLKRFGIDTKNIPDENIILFKTQTVWEKYKFYIVTFFLFALVEAIFIFFLIMNIKKRKRAETNLIETQTHLKAALESMSDAVFISDINGGPIVFNEAFAAFYRFKNKKECLKKLPEYPDLFDIHLTNGTLLPIDMWALQRALRGESIMNAERSIQRKDTGESWMGSYNFAPIRDKNDLFVGSVVTIRDITALKKAEKETIHQKRIFKAIIDNIPALITLCDPQGNLILINKSFKTTIGWTNKDFQKIDMMEACYPDPDYRRTALEYMEKATDEWQEFKVKTKFGHSIECMWSNVHLQDDTQISIGIDITEQKRLKEKLQQAYKMESIGNLAGGIAHDFNNILSAIIGFTELSIEETKKGTLLEDNLKEILSAGNRAKDLVKQILTFARKSEEAIHPIRIDIIAKEVLKFIRSSIPTTIEITSDIHSESLIMGNPSQIYQVFMNLCTNAAHGMEDNGGVLDVSLKNATIDERPGMQHKKLMPGDYIEIIVSDTGKGINPDIINLIFEPYFTTKDPGEGTGMGLALVHGIINACNGHIDVTSTPRQKTIFTIYLPIVKNKKEKHLPEPDEILKGKERILLIDDEPPIAKMGAQTMERLGYSVTTFTDSLKALDHFLLKPDNYDLVISDMTMPKLTGDQLAIKILKARPDTPIILCTGYNKNISPEKAAAIGVKAIVYKPIVRVKLAKAIRNALGQSKPE</sequence>
<dbReference type="PANTHER" id="PTHR43065:SF42">
    <property type="entry name" value="TWO-COMPONENT SENSOR PPRA"/>
    <property type="match status" value="1"/>
</dbReference>
<dbReference type="InterPro" id="IPR003594">
    <property type="entry name" value="HATPase_dom"/>
</dbReference>
<dbReference type="InterPro" id="IPR001789">
    <property type="entry name" value="Sig_transdc_resp-reg_receiver"/>
</dbReference>
<evidence type="ECO:0000256" key="1">
    <source>
        <dbReference type="ARBA" id="ARBA00000085"/>
    </source>
</evidence>
<dbReference type="InterPro" id="IPR036097">
    <property type="entry name" value="HisK_dim/P_sf"/>
</dbReference>
<dbReference type="NCBIfam" id="TIGR00229">
    <property type="entry name" value="sensory_box"/>
    <property type="match status" value="1"/>
</dbReference>
<dbReference type="SUPFAM" id="SSF55785">
    <property type="entry name" value="PYP-like sensor domain (PAS domain)"/>
    <property type="match status" value="2"/>
</dbReference>
<dbReference type="InterPro" id="IPR000700">
    <property type="entry name" value="PAS-assoc_C"/>
</dbReference>
<dbReference type="InterPro" id="IPR004358">
    <property type="entry name" value="Sig_transdc_His_kin-like_C"/>
</dbReference>
<feature type="modified residue" description="4-aspartylphosphate" evidence="4">
    <location>
        <position position="936"/>
    </location>
</feature>
<dbReference type="CDD" id="cd00130">
    <property type="entry name" value="PAS"/>
    <property type="match status" value="1"/>
</dbReference>
<organism evidence="10 11">
    <name type="scientific">Desulfocicer vacuolatum DSM 3385</name>
    <dbReference type="NCBI Taxonomy" id="1121400"/>
    <lineage>
        <taxon>Bacteria</taxon>
        <taxon>Pseudomonadati</taxon>
        <taxon>Thermodesulfobacteriota</taxon>
        <taxon>Desulfobacteria</taxon>
        <taxon>Desulfobacterales</taxon>
        <taxon>Desulfobacteraceae</taxon>
        <taxon>Desulfocicer</taxon>
    </lineage>
</organism>
<dbReference type="Gene3D" id="3.30.450.20">
    <property type="entry name" value="PAS domain"/>
    <property type="match status" value="2"/>
</dbReference>
<dbReference type="PROSITE" id="PS50110">
    <property type="entry name" value="RESPONSE_REGULATORY"/>
    <property type="match status" value="1"/>
</dbReference>
<feature type="transmembrane region" description="Helical" evidence="5">
    <location>
        <begin position="341"/>
        <end position="361"/>
    </location>
</feature>
<dbReference type="PROSITE" id="PS50112">
    <property type="entry name" value="PAS"/>
    <property type="match status" value="1"/>
</dbReference>
<evidence type="ECO:0000313" key="10">
    <source>
        <dbReference type="EMBL" id="SMC99486.1"/>
    </source>
</evidence>
<dbReference type="Pfam" id="PF02518">
    <property type="entry name" value="HATPase_c"/>
    <property type="match status" value="1"/>
</dbReference>
<dbReference type="GO" id="GO:0000155">
    <property type="term" value="F:phosphorelay sensor kinase activity"/>
    <property type="evidence" value="ECO:0007669"/>
    <property type="project" value="InterPro"/>
</dbReference>
<evidence type="ECO:0000256" key="3">
    <source>
        <dbReference type="ARBA" id="ARBA00022553"/>
    </source>
</evidence>
<dbReference type="EMBL" id="FWXY01000019">
    <property type="protein sequence ID" value="SMC99486.1"/>
    <property type="molecule type" value="Genomic_DNA"/>
</dbReference>
<evidence type="ECO:0000256" key="5">
    <source>
        <dbReference type="SAM" id="Phobius"/>
    </source>
</evidence>
<feature type="domain" description="PAC" evidence="9">
    <location>
        <begin position="458"/>
        <end position="511"/>
    </location>
</feature>
<dbReference type="InterPro" id="IPR035965">
    <property type="entry name" value="PAS-like_dom_sf"/>
</dbReference>
<dbReference type="InterPro" id="IPR011006">
    <property type="entry name" value="CheY-like_superfamily"/>
</dbReference>
<gene>
    <name evidence="10" type="ORF">SAMN02746065_11961</name>
</gene>
<evidence type="ECO:0000259" key="7">
    <source>
        <dbReference type="PROSITE" id="PS50110"/>
    </source>
</evidence>
<dbReference type="InterPro" id="IPR003661">
    <property type="entry name" value="HisK_dim/P_dom"/>
</dbReference>
<dbReference type="PANTHER" id="PTHR43065">
    <property type="entry name" value="SENSOR HISTIDINE KINASE"/>
    <property type="match status" value="1"/>
</dbReference>
<dbReference type="CDD" id="cd00156">
    <property type="entry name" value="REC"/>
    <property type="match status" value="1"/>
</dbReference>
<dbReference type="InterPro" id="IPR005467">
    <property type="entry name" value="His_kinase_dom"/>
</dbReference>
<dbReference type="SUPFAM" id="SSF47384">
    <property type="entry name" value="Homodimeric domain of signal transducing histidine kinase"/>
    <property type="match status" value="1"/>
</dbReference>
<dbReference type="SUPFAM" id="SSF55874">
    <property type="entry name" value="ATPase domain of HSP90 chaperone/DNA topoisomerase II/histidine kinase"/>
    <property type="match status" value="1"/>
</dbReference>
<dbReference type="InterPro" id="IPR000014">
    <property type="entry name" value="PAS"/>
</dbReference>
<accession>A0A1W2DR16</accession>
<proteinExistence type="predicted"/>
<dbReference type="PRINTS" id="PR00344">
    <property type="entry name" value="BCTRLSENSOR"/>
</dbReference>
<dbReference type="Gene3D" id="3.40.50.2300">
    <property type="match status" value="3"/>
</dbReference>
<evidence type="ECO:0000256" key="2">
    <source>
        <dbReference type="ARBA" id="ARBA00012438"/>
    </source>
</evidence>
<dbReference type="SMART" id="SM00387">
    <property type="entry name" value="HATPase_c"/>
    <property type="match status" value="1"/>
</dbReference>
<evidence type="ECO:0000259" key="6">
    <source>
        <dbReference type="PROSITE" id="PS50109"/>
    </source>
</evidence>
<dbReference type="PROSITE" id="PS50109">
    <property type="entry name" value="HIS_KIN"/>
    <property type="match status" value="1"/>
</dbReference>
<dbReference type="Gene3D" id="1.10.287.130">
    <property type="match status" value="1"/>
</dbReference>
<evidence type="ECO:0000313" key="11">
    <source>
        <dbReference type="Proteomes" id="UP000192418"/>
    </source>
</evidence>
<dbReference type="AlphaFoldDB" id="A0A1W2DR16"/>
<name>A0A1W2DR16_9BACT</name>
<dbReference type="STRING" id="1121400.SAMN02746065_11961"/>
<dbReference type="PROSITE" id="PS50113">
    <property type="entry name" value="PAC"/>
    <property type="match status" value="1"/>
</dbReference>
<keyword evidence="5" id="KW-0472">Membrane</keyword>
<feature type="domain" description="Histidine kinase" evidence="6">
    <location>
        <begin position="643"/>
        <end position="866"/>
    </location>
</feature>
<dbReference type="EC" id="2.7.13.3" evidence="2"/>
<feature type="domain" description="Response regulatory" evidence="7">
    <location>
        <begin position="885"/>
        <end position="1001"/>
    </location>
</feature>